<evidence type="ECO:0000256" key="1">
    <source>
        <dbReference type="SAM" id="MobiDB-lite"/>
    </source>
</evidence>
<dbReference type="RefSeq" id="WP_267645367.1">
    <property type="nucleotide sequence ID" value="NZ_JANHGR010000001.1"/>
</dbReference>
<comment type="caution">
    <text evidence="2">The sequence shown here is derived from an EMBL/GenBank/DDBJ whole genome shotgun (WGS) entry which is preliminary data.</text>
</comment>
<organism evidence="2 3">
    <name type="scientific">Halolamina litorea</name>
    <dbReference type="NCBI Taxonomy" id="1515593"/>
    <lineage>
        <taxon>Archaea</taxon>
        <taxon>Methanobacteriati</taxon>
        <taxon>Methanobacteriota</taxon>
        <taxon>Stenosarchaea group</taxon>
        <taxon>Halobacteria</taxon>
        <taxon>Halobacteriales</taxon>
        <taxon>Haloferacaceae</taxon>
    </lineage>
</organism>
<evidence type="ECO:0000313" key="2">
    <source>
        <dbReference type="EMBL" id="MFD1566104.1"/>
    </source>
</evidence>
<reference evidence="2 3" key="1">
    <citation type="journal article" date="2019" name="Int. J. Syst. Evol. Microbiol.">
        <title>The Global Catalogue of Microorganisms (GCM) 10K type strain sequencing project: providing services to taxonomists for standard genome sequencing and annotation.</title>
        <authorList>
            <consortium name="The Broad Institute Genomics Platform"/>
            <consortium name="The Broad Institute Genome Sequencing Center for Infectious Disease"/>
            <person name="Wu L."/>
            <person name="Ma J."/>
        </authorList>
    </citation>
    <scope>NUCLEOTIDE SEQUENCE [LARGE SCALE GENOMIC DNA]</scope>
    <source>
        <strain evidence="2 3">CGMCC 1.12859</strain>
    </source>
</reference>
<evidence type="ECO:0000313" key="3">
    <source>
        <dbReference type="Proteomes" id="UP001597139"/>
    </source>
</evidence>
<dbReference type="PROSITE" id="PS51257">
    <property type="entry name" value="PROKAR_LIPOPROTEIN"/>
    <property type="match status" value="1"/>
</dbReference>
<keyword evidence="3" id="KW-1185">Reference proteome</keyword>
<name>A0ABD6BNB0_9EURY</name>
<sequence>MPRDMLSRRAVVSTVGLSLAALAGCSTSGSSPASESATDARTASTSTASPTASLTATDEPTVEPTETPSASLELPEGVTADGIENAEALVEATKAALVENSYDITTTLFSGSSENLLRQQYRSSLEQQRHWFRFEQSSSTTEVFVESGTTYIKLTQDGETNYTQQAAEQSFEEQHRSADVVSMLGGGETLGGILRLGEYTPATMDEYNDRDVVDFEFDGIDESEIDGTVSESSGDLLVTPASVVFDAAVRMTVTADGESQAYGNSFTVNELGSVRVSRPSWVEEQFDQ</sequence>
<dbReference type="EMBL" id="JBHUCZ010000001">
    <property type="protein sequence ID" value="MFD1566104.1"/>
    <property type="molecule type" value="Genomic_DNA"/>
</dbReference>
<accession>A0ABD6BNB0</accession>
<feature type="region of interest" description="Disordered" evidence="1">
    <location>
        <begin position="24"/>
        <end position="73"/>
    </location>
</feature>
<evidence type="ECO:0008006" key="4">
    <source>
        <dbReference type="Google" id="ProtNLM"/>
    </source>
</evidence>
<gene>
    <name evidence="2" type="ORF">ACFSAU_01230</name>
</gene>
<proteinExistence type="predicted"/>
<feature type="compositionally biased region" description="Low complexity" evidence="1">
    <location>
        <begin position="24"/>
        <end position="68"/>
    </location>
</feature>
<dbReference type="Proteomes" id="UP001597139">
    <property type="component" value="Unassembled WGS sequence"/>
</dbReference>
<protein>
    <recommendedName>
        <fullName evidence="4">Outer membrane lipoprotein-sorting protein</fullName>
    </recommendedName>
</protein>
<dbReference type="AlphaFoldDB" id="A0ABD6BNB0"/>